<dbReference type="GO" id="GO:0016746">
    <property type="term" value="F:acyltransferase activity"/>
    <property type="evidence" value="ECO:0007669"/>
    <property type="project" value="UniProtKB-KW"/>
</dbReference>
<dbReference type="EMBL" id="SNVV01000012">
    <property type="protein sequence ID" value="TDN49301.1"/>
    <property type="molecule type" value="Genomic_DNA"/>
</dbReference>
<keyword evidence="2" id="KW-0963">Cytoplasm</keyword>
<evidence type="ECO:0000313" key="6">
    <source>
        <dbReference type="EMBL" id="TDN49301.1"/>
    </source>
</evidence>
<dbReference type="Pfam" id="PF07167">
    <property type="entry name" value="PhaC_N"/>
    <property type="match status" value="1"/>
</dbReference>
<feature type="domain" description="Poly-beta-hydroxybutyrate polymerase N-terminal" evidence="5">
    <location>
        <begin position="92"/>
        <end position="259"/>
    </location>
</feature>
<evidence type="ECO:0000259" key="5">
    <source>
        <dbReference type="Pfam" id="PF07167"/>
    </source>
</evidence>
<dbReference type="InterPro" id="IPR051321">
    <property type="entry name" value="PHA/PHB_synthase"/>
</dbReference>
<dbReference type="AlphaFoldDB" id="A0A4R6DVP8"/>
<dbReference type="GO" id="GO:0042619">
    <property type="term" value="P:poly-hydroxybutyrate biosynthetic process"/>
    <property type="evidence" value="ECO:0007669"/>
    <property type="project" value="InterPro"/>
</dbReference>
<dbReference type="InterPro" id="IPR010963">
    <property type="entry name" value="PHA_synth_I"/>
</dbReference>
<accession>A0A4R6DVP8</accession>
<dbReference type="GO" id="GO:0005737">
    <property type="term" value="C:cytoplasm"/>
    <property type="evidence" value="ECO:0007669"/>
    <property type="project" value="UniProtKB-SubCell"/>
</dbReference>
<keyword evidence="7" id="KW-1185">Reference proteome</keyword>
<dbReference type="PANTHER" id="PTHR36837">
    <property type="entry name" value="POLY(3-HYDROXYALKANOATE) POLYMERASE SUBUNIT PHAC"/>
    <property type="match status" value="1"/>
</dbReference>
<comment type="subcellular location">
    <subcellularLocation>
        <location evidence="1">Cytoplasm</location>
    </subcellularLocation>
</comment>
<dbReference type="NCBIfam" id="TIGR01838">
    <property type="entry name" value="PHA_synth_I"/>
    <property type="match status" value="1"/>
</dbReference>
<dbReference type="Proteomes" id="UP000295129">
    <property type="component" value="Unassembled WGS sequence"/>
</dbReference>
<evidence type="ECO:0000256" key="1">
    <source>
        <dbReference type="ARBA" id="ARBA00004496"/>
    </source>
</evidence>
<protein>
    <submittedName>
        <fullName evidence="6">Polyhydroxyalkanoate synthase</fullName>
    </submittedName>
</protein>
<keyword evidence="4" id="KW-0012">Acyltransferase</keyword>
<keyword evidence="3" id="KW-0808">Transferase</keyword>
<evidence type="ECO:0000256" key="3">
    <source>
        <dbReference type="ARBA" id="ARBA00022679"/>
    </source>
</evidence>
<dbReference type="InterPro" id="IPR029058">
    <property type="entry name" value="AB_hydrolase_fold"/>
</dbReference>
<dbReference type="RefSeq" id="WP_133592860.1">
    <property type="nucleotide sequence ID" value="NZ_SNVV01000012.1"/>
</dbReference>
<name>A0A4R6DVP8_9RHOO</name>
<gene>
    <name evidence="6" type="ORF">C7389_112162</name>
</gene>
<organism evidence="6 7">
    <name type="scientific">Azoarcus indigens</name>
    <dbReference type="NCBI Taxonomy" id="29545"/>
    <lineage>
        <taxon>Bacteria</taxon>
        <taxon>Pseudomonadati</taxon>
        <taxon>Pseudomonadota</taxon>
        <taxon>Betaproteobacteria</taxon>
        <taxon>Rhodocyclales</taxon>
        <taxon>Zoogloeaceae</taxon>
        <taxon>Azoarcus</taxon>
    </lineage>
</organism>
<dbReference type="OrthoDB" id="7208816at2"/>
<evidence type="ECO:0000256" key="2">
    <source>
        <dbReference type="ARBA" id="ARBA00022490"/>
    </source>
</evidence>
<evidence type="ECO:0000313" key="7">
    <source>
        <dbReference type="Proteomes" id="UP000295129"/>
    </source>
</evidence>
<evidence type="ECO:0000256" key="4">
    <source>
        <dbReference type="ARBA" id="ARBA00023315"/>
    </source>
</evidence>
<comment type="caution">
    <text evidence="6">The sequence shown here is derived from an EMBL/GenBank/DDBJ whole genome shotgun (WGS) entry which is preliminary data.</text>
</comment>
<proteinExistence type="predicted"/>
<dbReference type="PANTHER" id="PTHR36837:SF5">
    <property type="entry name" value="POLY-3-HYDROXYBUTYRATE SYNTHASE"/>
    <property type="match status" value="1"/>
</dbReference>
<sequence>MSESNDKQGTAAMQAMFVAGQEMARNFFDLVAKQQSAVQGAGQVPPLPMPEAETLMRLQKEFAEKHTALWSTMLSRKAGEEQAQVAAPEPGDRRFNAPEWSTSPVFDYVRQAYLLNAGFLRNVADELPIADGRAKSRIQYLTRQYIDAFAPTNFAATNPEFIRTAIETKGESITRGIQNLLSDLEKGRISMTDEEAFEIGRNIAISPGSVIFENELIQLIQYAPLTPKVAQVPLLIVPPCINKFYIMDLQPENSLVRFIVEQGYTVFLVSWKNPGPEEAHFGWDDYLEKGVLTALDVVRAVTKVKKPNALGFCVGGTLLASALAVARARGEEPVASLTLMTTLLDFADAGEIGCLVDEASVAAREAAIGKGGLLKGQELANVFSSLRANDLIWQYVVGNYLKGQKPQAFDLLYWNSDATNLPGPFLTWYLRNMYLENNLRVPGRLKMLGQKVDLGRVDAPAYLVATREDHIVPWKSAYLGRNLLGGEVTFVLGASGHIAGAINPASKNKRSYWTSDAAVADPDAWLEGAAEQRGSWWLHWIQWLKPYGGKQVAARQRLGSPRFEPIEPAPGRYVRTKA</sequence>
<dbReference type="Gene3D" id="3.40.50.1820">
    <property type="entry name" value="alpha/beta hydrolase"/>
    <property type="match status" value="1"/>
</dbReference>
<dbReference type="InterPro" id="IPR010941">
    <property type="entry name" value="PhaC_N"/>
</dbReference>
<reference evidence="6 7" key="1">
    <citation type="submission" date="2019-03" db="EMBL/GenBank/DDBJ databases">
        <title>Genomic Encyclopedia of Type Strains, Phase IV (KMG-IV): sequencing the most valuable type-strain genomes for metagenomic binning, comparative biology and taxonomic classification.</title>
        <authorList>
            <person name="Goeker M."/>
        </authorList>
    </citation>
    <scope>NUCLEOTIDE SEQUENCE [LARGE SCALE GENOMIC DNA]</scope>
    <source>
        <strain evidence="6 7">DSM 12121</strain>
    </source>
</reference>
<dbReference type="SUPFAM" id="SSF53474">
    <property type="entry name" value="alpha/beta-Hydrolases"/>
    <property type="match status" value="1"/>
</dbReference>